<dbReference type="STRING" id="44941.A0A397V1I5"/>
<evidence type="ECO:0000313" key="1">
    <source>
        <dbReference type="EMBL" id="RIB15287.1"/>
    </source>
</evidence>
<dbReference type="OrthoDB" id="2373574at2759"/>
<sequence length="173" mass="20009">MAYKDQYIKTLPEIPDIYVGSPWGTGKTYALEKLNTPQNVSMLVVSTRHSYSNAITTRLNLESYCDIDGPIHLSLSNFFELIYNASRIIALDNDLTDRNIEWIKTLRPNKTFTVIHNTYQPQKDKTFRLAPFEERRSASLICHERRDVQGSVRGLRNDFPELRIKEYHGGSNL</sequence>
<evidence type="ECO:0008006" key="3">
    <source>
        <dbReference type="Google" id="ProtNLM"/>
    </source>
</evidence>
<name>A0A397V1I5_9GLOM</name>
<accession>A0A397V1I5</accession>
<reference evidence="1 2" key="1">
    <citation type="submission" date="2018-06" db="EMBL/GenBank/DDBJ databases">
        <title>Comparative genomics reveals the genomic features of Rhizophagus irregularis, R. cerebriforme, R. diaphanum and Gigaspora rosea, and their symbiotic lifestyle signature.</title>
        <authorList>
            <person name="Morin E."/>
            <person name="San Clemente H."/>
            <person name="Chen E.C.H."/>
            <person name="De La Providencia I."/>
            <person name="Hainaut M."/>
            <person name="Kuo A."/>
            <person name="Kohler A."/>
            <person name="Murat C."/>
            <person name="Tang N."/>
            <person name="Roy S."/>
            <person name="Loubradou J."/>
            <person name="Henrissat B."/>
            <person name="Grigoriev I.V."/>
            <person name="Corradi N."/>
            <person name="Roux C."/>
            <person name="Martin F.M."/>
        </authorList>
    </citation>
    <scope>NUCLEOTIDE SEQUENCE [LARGE SCALE GENOMIC DNA]</scope>
    <source>
        <strain evidence="1 2">DAOM 194757</strain>
    </source>
</reference>
<evidence type="ECO:0000313" key="2">
    <source>
        <dbReference type="Proteomes" id="UP000266673"/>
    </source>
</evidence>
<dbReference type="Proteomes" id="UP000266673">
    <property type="component" value="Unassembled WGS sequence"/>
</dbReference>
<proteinExistence type="predicted"/>
<dbReference type="EMBL" id="QKWP01000757">
    <property type="protein sequence ID" value="RIB15287.1"/>
    <property type="molecule type" value="Genomic_DNA"/>
</dbReference>
<comment type="caution">
    <text evidence="1">The sequence shown here is derived from an EMBL/GenBank/DDBJ whole genome shotgun (WGS) entry which is preliminary data.</text>
</comment>
<protein>
    <recommendedName>
        <fullName evidence="3">Replication origin-binding protein domain-containing protein</fullName>
    </recommendedName>
</protein>
<keyword evidence="2" id="KW-1185">Reference proteome</keyword>
<dbReference type="AlphaFoldDB" id="A0A397V1I5"/>
<gene>
    <name evidence="1" type="ORF">C2G38_2093631</name>
</gene>
<organism evidence="1 2">
    <name type="scientific">Gigaspora rosea</name>
    <dbReference type="NCBI Taxonomy" id="44941"/>
    <lineage>
        <taxon>Eukaryota</taxon>
        <taxon>Fungi</taxon>
        <taxon>Fungi incertae sedis</taxon>
        <taxon>Mucoromycota</taxon>
        <taxon>Glomeromycotina</taxon>
        <taxon>Glomeromycetes</taxon>
        <taxon>Diversisporales</taxon>
        <taxon>Gigasporaceae</taxon>
        <taxon>Gigaspora</taxon>
    </lineage>
</organism>